<proteinExistence type="predicted"/>
<dbReference type="OrthoDB" id="192253at2759"/>
<keyword evidence="5" id="KW-1185">Reference proteome</keyword>
<organism evidence="4 5">
    <name type="scientific">Nitzschia inconspicua</name>
    <dbReference type="NCBI Taxonomy" id="303405"/>
    <lineage>
        <taxon>Eukaryota</taxon>
        <taxon>Sar</taxon>
        <taxon>Stramenopiles</taxon>
        <taxon>Ochrophyta</taxon>
        <taxon>Bacillariophyta</taxon>
        <taxon>Bacillariophyceae</taxon>
        <taxon>Bacillariophycidae</taxon>
        <taxon>Bacillariales</taxon>
        <taxon>Bacillariaceae</taxon>
        <taxon>Nitzschia</taxon>
    </lineage>
</organism>
<feature type="region of interest" description="Disordered" evidence="1">
    <location>
        <begin position="39"/>
        <end position="59"/>
    </location>
</feature>
<dbReference type="PANTHER" id="PTHR40446">
    <property type="entry name" value="N-ACETYLGLUCOSAMINE-1-PHOSPHODIESTER ALPHA-N-ACETYLGLUCOSAMINIDASE"/>
    <property type="match status" value="1"/>
</dbReference>
<protein>
    <submittedName>
        <fullName evidence="4">Exopolysaccharide biosynthesis protein</fullName>
    </submittedName>
</protein>
<keyword evidence="2" id="KW-0472">Membrane</keyword>
<evidence type="ECO:0000259" key="3">
    <source>
        <dbReference type="Pfam" id="PF09992"/>
    </source>
</evidence>
<evidence type="ECO:0000256" key="1">
    <source>
        <dbReference type="SAM" id="MobiDB-lite"/>
    </source>
</evidence>
<dbReference type="EMBL" id="JAGRRH010000027">
    <property type="protein sequence ID" value="KAG7340405.1"/>
    <property type="molecule type" value="Genomic_DNA"/>
</dbReference>
<dbReference type="PANTHER" id="PTHR40446:SF2">
    <property type="entry name" value="N-ACETYLGLUCOSAMINE-1-PHOSPHODIESTER ALPHA-N-ACETYLGLUCOSAMINIDASE"/>
    <property type="match status" value="1"/>
</dbReference>
<feature type="compositionally biased region" description="Basic and acidic residues" evidence="1">
    <location>
        <begin position="39"/>
        <end position="56"/>
    </location>
</feature>
<dbReference type="Pfam" id="PF09992">
    <property type="entry name" value="NAGPA"/>
    <property type="match status" value="1"/>
</dbReference>
<gene>
    <name evidence="4" type="ORF">IV203_023948</name>
</gene>
<name>A0A9K3PB14_9STRA</name>
<keyword evidence="2" id="KW-0812">Transmembrane</keyword>
<keyword evidence="2" id="KW-1133">Transmembrane helix</keyword>
<dbReference type="AlphaFoldDB" id="A0A9K3PB14"/>
<reference evidence="4" key="2">
    <citation type="submission" date="2021-04" db="EMBL/GenBank/DDBJ databases">
        <authorList>
            <person name="Podell S."/>
        </authorList>
    </citation>
    <scope>NUCLEOTIDE SEQUENCE</scope>
    <source>
        <strain evidence="4">Hildebrandi</strain>
    </source>
</reference>
<reference evidence="4" key="1">
    <citation type="journal article" date="2021" name="Sci. Rep.">
        <title>Diploid genomic architecture of Nitzschia inconspicua, an elite biomass production diatom.</title>
        <authorList>
            <person name="Oliver A."/>
            <person name="Podell S."/>
            <person name="Pinowska A."/>
            <person name="Traller J.C."/>
            <person name="Smith S.R."/>
            <person name="McClure R."/>
            <person name="Beliaev A."/>
            <person name="Bohutskyi P."/>
            <person name="Hill E.A."/>
            <person name="Rabines A."/>
            <person name="Zheng H."/>
            <person name="Allen L.Z."/>
            <person name="Kuo A."/>
            <person name="Grigoriev I.V."/>
            <person name="Allen A.E."/>
            <person name="Hazlebeck D."/>
            <person name="Allen E.E."/>
        </authorList>
    </citation>
    <scope>NUCLEOTIDE SEQUENCE</scope>
    <source>
        <strain evidence="4">Hildebrandi</strain>
    </source>
</reference>
<dbReference type="InterPro" id="IPR018711">
    <property type="entry name" value="NAGPA"/>
</dbReference>
<feature type="domain" description="Phosphodiester glycosidase" evidence="3">
    <location>
        <begin position="146"/>
        <end position="332"/>
    </location>
</feature>
<sequence>MYSGKLKRRLEVTSMSFCMILMVVLLLALPRHKDLQRTKTIDEDETSERQNDRIKEAVSSSSGVNDANVFPPVILPMSRRNGPFFVNTTVVPSSRSNLEMTHLIRTNYPWKVVLPPSSSFQTIVTKSGRHLLDTTLKQAQLHHCDVAASNGGPFAVDGWNTGPTVISGMLQRTTNSSLYDTTLVGFGTTIHQEWLLGNYRQLQAQYGSNVSIDNFCTGFGWLVYRGTVVANNTINPTGDYRAPRTAIGLDRHGNVLLVVADGCEKCIHPMGPTLEELATMMVDHGAMFAVNMDGGGSSTLVYGRTPRVINRPTCVDLPFPSCQRRVATVHCIFHPKTPFL</sequence>
<comment type="caution">
    <text evidence="4">The sequence shown here is derived from an EMBL/GenBank/DDBJ whole genome shotgun (WGS) entry which is preliminary data.</text>
</comment>
<feature type="transmembrane region" description="Helical" evidence="2">
    <location>
        <begin position="12"/>
        <end position="29"/>
    </location>
</feature>
<accession>A0A9K3PB14</accession>
<evidence type="ECO:0000313" key="5">
    <source>
        <dbReference type="Proteomes" id="UP000693970"/>
    </source>
</evidence>
<dbReference type="Proteomes" id="UP000693970">
    <property type="component" value="Unassembled WGS sequence"/>
</dbReference>
<evidence type="ECO:0000256" key="2">
    <source>
        <dbReference type="SAM" id="Phobius"/>
    </source>
</evidence>
<evidence type="ECO:0000313" key="4">
    <source>
        <dbReference type="EMBL" id="KAG7340405.1"/>
    </source>
</evidence>